<dbReference type="EMBL" id="GBXM01006823">
    <property type="protein sequence ID" value="JAI01755.1"/>
    <property type="molecule type" value="Transcribed_RNA"/>
</dbReference>
<reference evidence="1" key="2">
    <citation type="journal article" date="2015" name="Fish Shellfish Immunol.">
        <title>Early steps in the European eel (Anguilla anguilla)-Vibrio vulnificus interaction in the gills: Role of the RtxA13 toxin.</title>
        <authorList>
            <person name="Callol A."/>
            <person name="Pajuelo D."/>
            <person name="Ebbesson L."/>
            <person name="Teles M."/>
            <person name="MacKenzie S."/>
            <person name="Amaro C."/>
        </authorList>
    </citation>
    <scope>NUCLEOTIDE SEQUENCE</scope>
</reference>
<protein>
    <submittedName>
        <fullName evidence="1">Uncharacterized protein</fullName>
    </submittedName>
</protein>
<proteinExistence type="predicted"/>
<accession>A0A0E9XGI4</accession>
<name>A0A0E9XGI4_ANGAN</name>
<sequence>MPLLLLASVYE</sequence>
<organism evidence="1">
    <name type="scientific">Anguilla anguilla</name>
    <name type="common">European freshwater eel</name>
    <name type="synonym">Muraena anguilla</name>
    <dbReference type="NCBI Taxonomy" id="7936"/>
    <lineage>
        <taxon>Eukaryota</taxon>
        <taxon>Metazoa</taxon>
        <taxon>Chordata</taxon>
        <taxon>Craniata</taxon>
        <taxon>Vertebrata</taxon>
        <taxon>Euteleostomi</taxon>
        <taxon>Actinopterygii</taxon>
        <taxon>Neopterygii</taxon>
        <taxon>Teleostei</taxon>
        <taxon>Anguilliformes</taxon>
        <taxon>Anguillidae</taxon>
        <taxon>Anguilla</taxon>
    </lineage>
</organism>
<evidence type="ECO:0000313" key="1">
    <source>
        <dbReference type="EMBL" id="JAI01755.1"/>
    </source>
</evidence>
<reference evidence="1" key="1">
    <citation type="submission" date="2014-11" db="EMBL/GenBank/DDBJ databases">
        <authorList>
            <person name="Amaro Gonzalez C."/>
        </authorList>
    </citation>
    <scope>NUCLEOTIDE SEQUENCE</scope>
</reference>